<dbReference type="InterPro" id="IPR019786">
    <property type="entry name" value="Zinc_finger_PHD-type_CS"/>
</dbReference>
<dbReference type="PROSITE" id="PS50016">
    <property type="entry name" value="ZF_PHD_2"/>
    <property type="match status" value="3"/>
</dbReference>
<keyword evidence="7" id="KW-0812">Transmembrane</keyword>
<dbReference type="GO" id="GO:0008270">
    <property type="term" value="F:zinc ion binding"/>
    <property type="evidence" value="ECO:0007669"/>
    <property type="project" value="UniProtKB-KW"/>
</dbReference>
<dbReference type="Pfam" id="PF00628">
    <property type="entry name" value="PHD"/>
    <property type="match status" value="2"/>
</dbReference>
<accession>A0A151J861</accession>
<feature type="domain" description="PHD-type" evidence="9">
    <location>
        <begin position="408"/>
        <end position="526"/>
    </location>
</feature>
<dbReference type="CDD" id="cd15563">
    <property type="entry name" value="PHD3_PHF14"/>
    <property type="match status" value="1"/>
</dbReference>
<protein>
    <submittedName>
        <fullName evidence="10">PHD finger protein 14</fullName>
    </submittedName>
</protein>
<dbReference type="InterPro" id="IPR011011">
    <property type="entry name" value="Znf_FYVE_PHD"/>
</dbReference>
<evidence type="ECO:0000256" key="7">
    <source>
        <dbReference type="SAM" id="Phobius"/>
    </source>
</evidence>
<dbReference type="CDD" id="cd15562">
    <property type="entry name" value="PHD2_PHF14"/>
    <property type="match status" value="1"/>
</dbReference>
<keyword evidence="1" id="KW-0479">Metal-binding</keyword>
<dbReference type="InterPro" id="IPR001965">
    <property type="entry name" value="Znf_PHD"/>
</dbReference>
<dbReference type="Proteomes" id="UP000078492">
    <property type="component" value="Unassembled WGS sequence"/>
</dbReference>
<evidence type="ECO:0000256" key="5">
    <source>
        <dbReference type="SAM" id="Coils"/>
    </source>
</evidence>
<feature type="domain" description="PHD-type" evidence="8">
    <location>
        <begin position="1087"/>
        <end position="1140"/>
    </location>
</feature>
<keyword evidence="7" id="KW-0472">Membrane</keyword>
<feature type="region of interest" description="Disordered" evidence="6">
    <location>
        <begin position="959"/>
        <end position="1009"/>
    </location>
</feature>
<feature type="compositionally biased region" description="Basic and acidic residues" evidence="6">
    <location>
        <begin position="847"/>
        <end position="856"/>
    </location>
</feature>
<dbReference type="PROSITE" id="PS01359">
    <property type="entry name" value="ZF_PHD_1"/>
    <property type="match status" value="2"/>
</dbReference>
<dbReference type="InterPro" id="IPR019787">
    <property type="entry name" value="Znf_PHD-finger"/>
</dbReference>
<proteinExistence type="predicted"/>
<gene>
    <name evidence="10" type="ORF">ALC57_06603</name>
</gene>
<dbReference type="PANTHER" id="PTHR13793:SF150">
    <property type="entry name" value="PHD FINGER PROTEIN 14"/>
    <property type="match status" value="1"/>
</dbReference>
<evidence type="ECO:0000259" key="8">
    <source>
        <dbReference type="PROSITE" id="PS50016"/>
    </source>
</evidence>
<dbReference type="CDD" id="cd15674">
    <property type="entry name" value="ePHD_PHF14"/>
    <property type="match status" value="1"/>
</dbReference>
<dbReference type="SUPFAM" id="SSF57903">
    <property type="entry name" value="FYVE/PHD zinc finger"/>
    <property type="match status" value="3"/>
</dbReference>
<dbReference type="InterPro" id="IPR050701">
    <property type="entry name" value="Histone_Mod_Regulator"/>
</dbReference>
<feature type="compositionally biased region" description="Polar residues" evidence="6">
    <location>
        <begin position="883"/>
        <end position="907"/>
    </location>
</feature>
<dbReference type="AlphaFoldDB" id="A0A151J861"/>
<evidence type="ECO:0000256" key="2">
    <source>
        <dbReference type="ARBA" id="ARBA00022771"/>
    </source>
</evidence>
<dbReference type="GO" id="GO:0006357">
    <property type="term" value="P:regulation of transcription by RNA polymerase II"/>
    <property type="evidence" value="ECO:0007669"/>
    <property type="project" value="TreeGrafter"/>
</dbReference>
<evidence type="ECO:0000313" key="11">
    <source>
        <dbReference type="Proteomes" id="UP000078492"/>
    </source>
</evidence>
<feature type="transmembrane region" description="Helical" evidence="7">
    <location>
        <begin position="6"/>
        <end position="25"/>
    </location>
</feature>
<dbReference type="PANTHER" id="PTHR13793">
    <property type="entry name" value="PHD FINGER PROTEINS"/>
    <property type="match status" value="1"/>
</dbReference>
<feature type="region of interest" description="Disordered" evidence="6">
    <location>
        <begin position="280"/>
        <end position="317"/>
    </location>
</feature>
<keyword evidence="11" id="KW-1185">Reference proteome</keyword>
<evidence type="ECO:0000256" key="4">
    <source>
        <dbReference type="PROSITE-ProRule" id="PRU00146"/>
    </source>
</evidence>
<dbReference type="EMBL" id="KQ979561">
    <property type="protein sequence ID" value="KYN21042.1"/>
    <property type="molecule type" value="Genomic_DNA"/>
</dbReference>
<dbReference type="InterPro" id="IPR034732">
    <property type="entry name" value="EPHD"/>
</dbReference>
<dbReference type="Gene3D" id="2.30.30.1150">
    <property type="match status" value="1"/>
</dbReference>
<dbReference type="InterPro" id="IPR013083">
    <property type="entry name" value="Znf_RING/FYVE/PHD"/>
</dbReference>
<dbReference type="Pfam" id="PF13832">
    <property type="entry name" value="zf-HC5HC2H_2"/>
    <property type="match status" value="1"/>
</dbReference>
<dbReference type="STRING" id="471704.A0A151J861"/>
<reference evidence="10 11" key="1">
    <citation type="submission" date="2015-09" db="EMBL/GenBank/DDBJ databases">
        <title>Trachymyrmex cornetzi WGS genome.</title>
        <authorList>
            <person name="Nygaard S."/>
            <person name="Hu H."/>
            <person name="Boomsma J."/>
            <person name="Zhang G."/>
        </authorList>
    </citation>
    <scope>NUCLEOTIDE SEQUENCE [LARGE SCALE GENOMIC DNA]</scope>
    <source>
        <strain evidence="10">Tcor2-1</strain>
        <tissue evidence="10">Whole body</tissue>
    </source>
</reference>
<dbReference type="SMART" id="SM00249">
    <property type="entry name" value="PHD"/>
    <property type="match status" value="4"/>
</dbReference>
<feature type="domain" description="PHD-type" evidence="8">
    <location>
        <begin position="792"/>
        <end position="846"/>
    </location>
</feature>
<evidence type="ECO:0000259" key="9">
    <source>
        <dbReference type="PROSITE" id="PS51805"/>
    </source>
</evidence>
<keyword evidence="2 4" id="KW-0863">Zinc-finger</keyword>
<evidence type="ECO:0000256" key="6">
    <source>
        <dbReference type="SAM" id="MobiDB-lite"/>
    </source>
</evidence>
<feature type="region of interest" description="Disordered" evidence="6">
    <location>
        <begin position="847"/>
        <end position="931"/>
    </location>
</feature>
<dbReference type="Gene3D" id="3.30.40.10">
    <property type="entry name" value="Zinc/RING finger domain, C3HC4 (zinc finger)"/>
    <property type="match status" value="3"/>
</dbReference>
<keyword evidence="3" id="KW-0862">Zinc</keyword>
<feature type="compositionally biased region" description="Basic residues" evidence="6">
    <location>
        <begin position="967"/>
        <end position="978"/>
    </location>
</feature>
<feature type="domain" description="PHD-type" evidence="8">
    <location>
        <begin position="345"/>
        <end position="405"/>
    </location>
</feature>
<name>A0A151J861_9HYME</name>
<keyword evidence="7" id="KW-1133">Transmembrane helix</keyword>
<evidence type="ECO:0000256" key="1">
    <source>
        <dbReference type="ARBA" id="ARBA00022723"/>
    </source>
</evidence>
<feature type="compositionally biased region" description="Polar residues" evidence="6">
    <location>
        <begin position="921"/>
        <end position="931"/>
    </location>
</feature>
<evidence type="ECO:0000313" key="10">
    <source>
        <dbReference type="EMBL" id="KYN21042.1"/>
    </source>
</evidence>
<sequence>MHISECLRGWYISPTLLSIFILLVATKKSKLDIKEGFCEEAGRTEEKREDEKPKDKFLKAEYNDPATEANVRNQSVGLDYQVMRRISGHLYSGITFVFLNFISHAIAVSGAPEPHRPKKYPTRVETNFAPAHCGVDLTSHERVRSGSLFEDDYTPLSVWHFSVEHAYQRCTPAYKALLCHDNVGCKTNPQRGSRLRIMCLVAHSVITNEEPEAVPFHLVCGVRDEEMSQDDDVGFLYKTMIERDPKKRRVKPVESAQQSLLDFDLGESSDDSDFRIEDHCEESDDDSVDSNDGKEEDASEESDDSLEDPLLRGKDGTGLTVGDVIEQARQQALKGAPLDDKLNKVLICCGCLGDRSDDINEIVECDGCGVSVHEGCYGVSDVESFSSTDSLCQSAPWFCEACSAGIEDPSCELCPNKGGIFKETDVGKWVHLVCALYVPGVAFGEVDRLSSVTLFEMAYSKWGAKTCSLCEDSCYARTGVCIECDAGMCHTYFHVTCAQRDGLLSEAHSEEVDQADPFYAHCKLHSDKSLVRRRRRNWLALQMRAQYRQQMLKQPNHLDSDEQRRIQRKLAKHRHKYLAHKASRPPPWVPTQKMPRLLTTSASACRQLARKAELMGVDTAALEAQESQLVALVDVRKKWHIAPAFSVEFIGYYLDRNLRVTSMKRRLQELLDINSQLLNEQQRLDRKYDEVMKDNEEQIRVNVTLKEKIELYHQVLKSAGFVKPLPSITDLVKPRIAPTLGTGLGVPTAAALKMGVGFPLPVGKGAEGIREGRVLSSQAQEQNHKSELTTLRHQCGICRRSTNQHLLAKCDTCHLHYHLSCLSPPLARMPKKTRQMGWQCSECDKESSGSEVERVDTSAPRKLRHCKDEANSTPTPPQEVQAAMTSNTPTTSKNSVSNVTNITTPDIHTTPKLTIKPVGPQPSTVEPTQVSESVYNQQSVNNITIREGSPEYMVASADGMEVVSQRSGKKRRREKHKRYSPDPITGIKQRKRKHKRKSLDIENPEVQSQPEIHRRITIKIKPIRRPEGHTDSESSPQMFVATSSTEITLPPPPVPPPAANVPPVNVSVNSSGRLSTGTKRGKDTDLMTQCNVCDTPGTNQNLVMCDECKKCYHFTCLDPPVKKSPKRRGYSWHCADCDPSVSS</sequence>
<dbReference type="CDD" id="cd15561">
    <property type="entry name" value="PHD1_PHF14"/>
    <property type="match status" value="1"/>
</dbReference>
<organism evidence="10 11">
    <name type="scientific">Trachymyrmex cornetzi</name>
    <dbReference type="NCBI Taxonomy" id="471704"/>
    <lineage>
        <taxon>Eukaryota</taxon>
        <taxon>Metazoa</taxon>
        <taxon>Ecdysozoa</taxon>
        <taxon>Arthropoda</taxon>
        <taxon>Hexapoda</taxon>
        <taxon>Insecta</taxon>
        <taxon>Pterygota</taxon>
        <taxon>Neoptera</taxon>
        <taxon>Endopterygota</taxon>
        <taxon>Hymenoptera</taxon>
        <taxon>Apocrita</taxon>
        <taxon>Aculeata</taxon>
        <taxon>Formicoidea</taxon>
        <taxon>Formicidae</taxon>
        <taxon>Myrmicinae</taxon>
        <taxon>Trachymyrmex</taxon>
    </lineage>
</organism>
<keyword evidence="5" id="KW-0175">Coiled coil</keyword>
<feature type="compositionally biased region" description="Basic residues" evidence="6">
    <location>
        <begin position="988"/>
        <end position="997"/>
    </location>
</feature>
<feature type="coiled-coil region" evidence="5">
    <location>
        <begin position="660"/>
        <end position="694"/>
    </location>
</feature>
<dbReference type="PROSITE" id="PS51805">
    <property type="entry name" value="EPHD"/>
    <property type="match status" value="1"/>
</dbReference>
<evidence type="ECO:0000256" key="3">
    <source>
        <dbReference type="ARBA" id="ARBA00022833"/>
    </source>
</evidence>
<feature type="compositionally biased region" description="Acidic residues" evidence="6">
    <location>
        <begin position="280"/>
        <end position="307"/>
    </location>
</feature>